<feature type="domain" description="Fido" evidence="1">
    <location>
        <begin position="6"/>
        <end position="126"/>
    </location>
</feature>
<dbReference type="OrthoDB" id="9802752at2"/>
<name>A0A101JH39_CHLLI</name>
<comment type="caution">
    <text evidence="2">The sequence shown here is derived from an EMBL/GenBank/DDBJ whole genome shotgun (WGS) entry which is preliminary data.</text>
</comment>
<gene>
    <name evidence="2" type="ORF">ASB62_06340</name>
</gene>
<dbReference type="InterPro" id="IPR036597">
    <property type="entry name" value="Fido-like_dom_sf"/>
</dbReference>
<dbReference type="InterPro" id="IPR003812">
    <property type="entry name" value="Fido"/>
</dbReference>
<evidence type="ECO:0000313" key="2">
    <source>
        <dbReference type="EMBL" id="KUL26794.1"/>
    </source>
</evidence>
<dbReference type="InterPro" id="IPR006440">
    <property type="entry name" value="Doc"/>
</dbReference>
<protein>
    <submittedName>
        <fullName evidence="2">Death-on-curing protein</fullName>
    </submittedName>
</protein>
<dbReference type="SUPFAM" id="SSF140931">
    <property type="entry name" value="Fic-like"/>
    <property type="match status" value="1"/>
</dbReference>
<dbReference type="Pfam" id="PF02661">
    <property type="entry name" value="Fic"/>
    <property type="match status" value="1"/>
</dbReference>
<keyword evidence="3" id="KW-1185">Reference proteome</keyword>
<proteinExistence type="predicted"/>
<evidence type="ECO:0000259" key="1">
    <source>
        <dbReference type="PROSITE" id="PS51459"/>
    </source>
</evidence>
<dbReference type="Proteomes" id="UP000053937">
    <property type="component" value="Unassembled WGS sequence"/>
</dbReference>
<dbReference type="PROSITE" id="PS51459">
    <property type="entry name" value="FIDO"/>
    <property type="match status" value="1"/>
</dbReference>
<reference evidence="2 3" key="1">
    <citation type="submission" date="2015-10" db="EMBL/GenBank/DDBJ databases">
        <title>Draft Genome Sequence of Chlorobium limicola strain Frasassi Growing under Artificial Lighting in the Frasassi Cave System.</title>
        <authorList>
            <person name="Mansor M."/>
            <person name="Macalady J."/>
        </authorList>
    </citation>
    <scope>NUCLEOTIDE SEQUENCE [LARGE SCALE GENOMIC DNA]</scope>
    <source>
        <strain evidence="2 3">Frasassi</strain>
    </source>
</reference>
<organism evidence="2 3">
    <name type="scientific">Chlorobium limicola</name>
    <dbReference type="NCBI Taxonomy" id="1092"/>
    <lineage>
        <taxon>Bacteria</taxon>
        <taxon>Pseudomonadati</taxon>
        <taxon>Chlorobiota</taxon>
        <taxon>Chlorobiia</taxon>
        <taxon>Chlorobiales</taxon>
        <taxon>Chlorobiaceae</taxon>
        <taxon>Chlorobium/Pelodictyon group</taxon>
        <taxon>Chlorobium</taxon>
    </lineage>
</organism>
<dbReference type="Gene3D" id="1.20.120.1870">
    <property type="entry name" value="Fic/DOC protein, Fido domain"/>
    <property type="match status" value="1"/>
</dbReference>
<dbReference type="EMBL" id="LMBR01000152">
    <property type="protein sequence ID" value="KUL26794.1"/>
    <property type="molecule type" value="Genomic_DNA"/>
</dbReference>
<dbReference type="NCBIfam" id="TIGR01550">
    <property type="entry name" value="DOC_P1"/>
    <property type="match status" value="1"/>
</dbReference>
<dbReference type="RefSeq" id="WP_059139113.1">
    <property type="nucleotide sequence ID" value="NZ_LMBR01000152.1"/>
</dbReference>
<dbReference type="AlphaFoldDB" id="A0A101JH39"/>
<evidence type="ECO:0000313" key="3">
    <source>
        <dbReference type="Proteomes" id="UP000053937"/>
    </source>
</evidence>
<dbReference type="InterPro" id="IPR053737">
    <property type="entry name" value="Type_II_TA_Toxin"/>
</dbReference>
<dbReference type="PANTHER" id="PTHR39426">
    <property type="entry name" value="HOMOLOGY TO DEATH-ON-CURING PROTEIN OF PHAGE P1"/>
    <property type="match status" value="1"/>
</dbReference>
<sequence>MPLMYITIDQAVEIHAKTVEVSGGGSQGMLDKGRLESVLDHIRNDSYYPSFLDKITHLFFCANKFHCFQDGNKRIAITLSAQFLLFNGYMYCVSDFMREMENISYHLAAGKIDKEFLRDIIEAVINESYDENEELKLRLLNAIQDDL</sequence>
<accession>A0A101JH39</accession>
<dbReference type="PANTHER" id="PTHR39426:SF1">
    <property type="entry name" value="HOMOLOGY TO DEATH-ON-CURING PROTEIN OF PHAGE P1"/>
    <property type="match status" value="1"/>
</dbReference>
<dbReference type="GO" id="GO:0016301">
    <property type="term" value="F:kinase activity"/>
    <property type="evidence" value="ECO:0007669"/>
    <property type="project" value="InterPro"/>
</dbReference>